<organism evidence="1 2">
    <name type="scientific">Candidatus Buchananbacteria bacterium RIFCSPHIGHO2_02_FULL_56_16</name>
    <dbReference type="NCBI Taxonomy" id="1797542"/>
    <lineage>
        <taxon>Bacteria</taxon>
        <taxon>Candidatus Buchananiibacteriota</taxon>
    </lineage>
</organism>
<proteinExistence type="predicted"/>
<comment type="caution">
    <text evidence="1">The sequence shown here is derived from an EMBL/GenBank/DDBJ whole genome shotgun (WGS) entry which is preliminary data.</text>
</comment>
<protein>
    <submittedName>
        <fullName evidence="1">Uncharacterized protein</fullName>
    </submittedName>
</protein>
<gene>
    <name evidence="1" type="ORF">A3J59_01055</name>
</gene>
<evidence type="ECO:0000313" key="2">
    <source>
        <dbReference type="Proteomes" id="UP000177310"/>
    </source>
</evidence>
<dbReference type="AlphaFoldDB" id="A0A1G1YIE8"/>
<sequence>MAWKYGKIGVGILTVAAILWGVSKLIGSRESVTNIAQPPHDDNQIAHEENVLERFVKDAKSLTSSGNVYVEVEKDGQRYRFGVSRTDSQKSPVSKDELDAQKHLTLTEIGEGIRAGSRQAIGNPEFLMELDDRLKSEVRGRLDDHDSRLSSVEKDVGEMKSDISNVKKDAGEIKQVSERMMKMLGTSALFPQSATP</sequence>
<accession>A0A1G1YIE8</accession>
<evidence type="ECO:0000313" key="1">
    <source>
        <dbReference type="EMBL" id="OGY52118.1"/>
    </source>
</evidence>
<dbReference type="Proteomes" id="UP000177310">
    <property type="component" value="Unassembled WGS sequence"/>
</dbReference>
<dbReference type="EMBL" id="MHIL01000009">
    <property type="protein sequence ID" value="OGY52118.1"/>
    <property type="molecule type" value="Genomic_DNA"/>
</dbReference>
<reference evidence="1 2" key="1">
    <citation type="journal article" date="2016" name="Nat. Commun.">
        <title>Thousands of microbial genomes shed light on interconnected biogeochemical processes in an aquifer system.</title>
        <authorList>
            <person name="Anantharaman K."/>
            <person name="Brown C.T."/>
            <person name="Hug L.A."/>
            <person name="Sharon I."/>
            <person name="Castelle C.J."/>
            <person name="Probst A.J."/>
            <person name="Thomas B.C."/>
            <person name="Singh A."/>
            <person name="Wilkins M.J."/>
            <person name="Karaoz U."/>
            <person name="Brodie E.L."/>
            <person name="Williams K.H."/>
            <person name="Hubbard S.S."/>
            <person name="Banfield J.F."/>
        </authorList>
    </citation>
    <scope>NUCLEOTIDE SEQUENCE [LARGE SCALE GENOMIC DNA]</scope>
</reference>
<name>A0A1G1YIE8_9BACT</name>